<comment type="catalytic activity">
    <reaction evidence="1">
        <text>ATP + protein L-histidine = ADP + protein N-phospho-L-histidine.</text>
        <dbReference type="EC" id="2.7.13.3"/>
    </reaction>
</comment>
<dbReference type="EC" id="2.7.13.3" evidence="2"/>
<dbReference type="OrthoDB" id="9780487at2"/>
<accession>A0A9X8ZD50</accession>
<keyword evidence="3" id="KW-0808">Transferase</keyword>
<reference evidence="6 7" key="1">
    <citation type="journal article" date="2019" name="Environ. Microbiol.">
        <title>An active ?-lactamase is a part of an orchestrated cell wall stress resistance network of Bacillus subtilis and related rhizosphere species.</title>
        <authorList>
            <person name="Bucher T."/>
            <person name="Keren-Paz A."/>
            <person name="Hausser J."/>
            <person name="Olender T."/>
            <person name="Cytryn E."/>
            <person name="Kolodkin-Gal I."/>
        </authorList>
    </citation>
    <scope>NUCLEOTIDE SEQUENCE [LARGE SCALE GENOMIC DNA]</scope>
    <source>
        <strain evidence="6 7">I4</strain>
    </source>
</reference>
<comment type="caution">
    <text evidence="6">The sequence shown here is derived from an EMBL/GenBank/DDBJ whole genome shotgun (WGS) entry which is preliminary data.</text>
</comment>
<evidence type="ECO:0000256" key="3">
    <source>
        <dbReference type="ARBA" id="ARBA00022777"/>
    </source>
</evidence>
<evidence type="ECO:0000256" key="5">
    <source>
        <dbReference type="SAM" id="Phobius"/>
    </source>
</evidence>
<organism evidence="6 7">
    <name type="scientific">Peribacillus simplex</name>
    <dbReference type="NCBI Taxonomy" id="1478"/>
    <lineage>
        <taxon>Bacteria</taxon>
        <taxon>Bacillati</taxon>
        <taxon>Bacillota</taxon>
        <taxon>Bacilli</taxon>
        <taxon>Bacillales</taxon>
        <taxon>Bacillaceae</taxon>
        <taxon>Peribacillus</taxon>
    </lineage>
</organism>
<feature type="transmembrane region" description="Helical" evidence="5">
    <location>
        <begin position="256"/>
        <end position="279"/>
    </location>
</feature>
<feature type="transmembrane region" description="Helical" evidence="5">
    <location>
        <begin position="44"/>
        <end position="64"/>
    </location>
</feature>
<feature type="transmembrane region" description="Helical" evidence="5">
    <location>
        <begin position="315"/>
        <end position="335"/>
    </location>
</feature>
<keyword evidence="5" id="KW-0472">Membrane</keyword>
<dbReference type="InterPro" id="IPR036097">
    <property type="entry name" value="HisK_dim/P_sf"/>
</dbReference>
<keyword evidence="4" id="KW-0902">Two-component regulatory system</keyword>
<keyword evidence="5" id="KW-0812">Transmembrane</keyword>
<dbReference type="PANTHER" id="PTHR46795">
    <property type="entry name" value="ABC TRANSPORTER PERMEASE-RELATED-RELATED"/>
    <property type="match status" value="1"/>
</dbReference>
<proteinExistence type="predicted"/>
<keyword evidence="3" id="KW-0418">Kinase</keyword>
<evidence type="ECO:0000313" key="7">
    <source>
        <dbReference type="Proteomes" id="UP000309170"/>
    </source>
</evidence>
<keyword evidence="5" id="KW-1133">Transmembrane helix</keyword>
<dbReference type="InterPro" id="IPR052536">
    <property type="entry name" value="ABC-4_Integral_Memb_Prot"/>
</dbReference>
<sequence length="378" mass="44234">MKLKSFIEDRLYFIFYTVLLVSLLIIAYALAVLEAGNHISVSNIIYLIILALFMMLLFLAGDYIRHYRFLSQLARMKQEPSLSFEYVEAFRDPLSNEQKLWMDLFQQMNQVTIGQLQEQIKLKEQYELLIHQWVHQIKTPVSVISLLVQEGNRTFSDETMKDYLKEIEEENDRFRRGLVAPIKSATTLMVVDDQLYHEFTADVPLKEKVRVRGYEVKDWEESKETSAKIEKMSNNPDHNQLQTRAPIYQEMKQGSILILFIGLFVSLLFFIVQGSMMYLRVFTNLEDKKIQIHALHRLGLTKKEIQQILSAEIRILFFAPFLIGMIHALVAYVALSNLLGSNLYAYSAMVIATYFLFQLLYYQVTKKMYERAVINSIK</sequence>
<dbReference type="EMBL" id="SZNT01000519">
    <property type="protein sequence ID" value="TKH06909.1"/>
    <property type="molecule type" value="Genomic_DNA"/>
</dbReference>
<dbReference type="GO" id="GO:0000155">
    <property type="term" value="F:phosphorelay sensor kinase activity"/>
    <property type="evidence" value="ECO:0007669"/>
    <property type="project" value="InterPro"/>
</dbReference>
<evidence type="ECO:0000313" key="6">
    <source>
        <dbReference type="EMBL" id="TKH06909.1"/>
    </source>
</evidence>
<evidence type="ECO:0000256" key="1">
    <source>
        <dbReference type="ARBA" id="ARBA00000085"/>
    </source>
</evidence>
<dbReference type="SUPFAM" id="SSF47384">
    <property type="entry name" value="Homodimeric domain of signal transducing histidine kinase"/>
    <property type="match status" value="1"/>
</dbReference>
<feature type="transmembrane region" description="Helical" evidence="5">
    <location>
        <begin position="342"/>
        <end position="361"/>
    </location>
</feature>
<dbReference type="PANTHER" id="PTHR46795:SF1">
    <property type="entry name" value="ABC TRANSPORTER PERMEASE PROTEIN"/>
    <property type="match status" value="1"/>
</dbReference>
<evidence type="ECO:0000256" key="4">
    <source>
        <dbReference type="ARBA" id="ARBA00023012"/>
    </source>
</evidence>
<feature type="transmembrane region" description="Helical" evidence="5">
    <location>
        <begin position="12"/>
        <end position="32"/>
    </location>
</feature>
<dbReference type="Proteomes" id="UP000309170">
    <property type="component" value="Unassembled WGS sequence"/>
</dbReference>
<name>A0A9X8ZD50_9BACI</name>
<dbReference type="RefSeq" id="WP_137020961.1">
    <property type="nucleotide sequence ID" value="NZ_SZNS01000204.1"/>
</dbReference>
<dbReference type="AlphaFoldDB" id="A0A9X8ZD50"/>
<evidence type="ECO:0000256" key="2">
    <source>
        <dbReference type="ARBA" id="ARBA00012438"/>
    </source>
</evidence>
<protein>
    <recommendedName>
        <fullName evidence="2">histidine kinase</fullName>
        <ecNumber evidence="2">2.7.13.3</ecNumber>
    </recommendedName>
</protein>
<gene>
    <name evidence="6" type="ORF">FC678_23180</name>
</gene>